<protein>
    <recommendedName>
        <fullName evidence="4">Lipoprotein</fullName>
    </recommendedName>
</protein>
<evidence type="ECO:0008006" key="4">
    <source>
        <dbReference type="Google" id="ProtNLM"/>
    </source>
</evidence>
<organism evidence="2 3">
    <name type="scientific">Streptomyces tsukubensis</name>
    <dbReference type="NCBI Taxonomy" id="83656"/>
    <lineage>
        <taxon>Bacteria</taxon>
        <taxon>Bacillati</taxon>
        <taxon>Actinomycetota</taxon>
        <taxon>Actinomycetes</taxon>
        <taxon>Kitasatosporales</taxon>
        <taxon>Streptomycetaceae</taxon>
        <taxon>Streptomyces</taxon>
    </lineage>
</organism>
<keyword evidence="3" id="KW-1185">Reference proteome</keyword>
<evidence type="ECO:0000313" key="3">
    <source>
        <dbReference type="Proteomes" id="UP000190539"/>
    </source>
</evidence>
<feature type="signal peptide" evidence="1">
    <location>
        <begin position="1"/>
        <end position="26"/>
    </location>
</feature>
<sequence length="173" mass="17293">MRAIRVASTALLSACALTLSVTAASAEGSGGGDITSFGFSVTPSTIAAGGQVTLSVNGCDHKVMVSSGVFDSVTIPKGKSEATAVVDTDAKPGAMYEVTFDCDGEEGTTDLTIATGNPHEGGHHDMHKGVKAGTGGSLAGFDLHELGLGAALIAGGLGSAYYWTRRRSGNQGS</sequence>
<dbReference type="OrthoDB" id="4332523at2"/>
<proteinExistence type="predicted"/>
<evidence type="ECO:0000313" key="2">
    <source>
        <dbReference type="EMBL" id="OON72724.1"/>
    </source>
</evidence>
<dbReference type="Proteomes" id="UP000190539">
    <property type="component" value="Unassembled WGS sequence"/>
</dbReference>
<evidence type="ECO:0000256" key="1">
    <source>
        <dbReference type="SAM" id="SignalP"/>
    </source>
</evidence>
<comment type="caution">
    <text evidence="2">The sequence shown here is derived from an EMBL/GenBank/DDBJ whole genome shotgun (WGS) entry which is preliminary data.</text>
</comment>
<reference evidence="2 3" key="1">
    <citation type="submission" date="2017-02" db="EMBL/GenBank/DDBJ databases">
        <title>Draft Genome Sequence of Streptomyces tsukubaensis F601, a Producer of the immunosuppressant tacrolimus FK506.</title>
        <authorList>
            <person name="Zong G."/>
            <person name="Zhong C."/>
            <person name="Fu J."/>
            <person name="Qin R."/>
            <person name="Cao G."/>
        </authorList>
    </citation>
    <scope>NUCLEOTIDE SEQUENCE [LARGE SCALE GENOMIC DNA]</scope>
    <source>
        <strain evidence="2 3">F601</strain>
    </source>
</reference>
<accession>A0A1V4A2F1</accession>
<dbReference type="RefSeq" id="WP_077972916.1">
    <property type="nucleotide sequence ID" value="NZ_CP045178.1"/>
</dbReference>
<name>A0A1V4A2F1_9ACTN</name>
<keyword evidence="1" id="KW-0732">Signal</keyword>
<dbReference type="STRING" id="83656.B1H18_28640"/>
<gene>
    <name evidence="2" type="ORF">B1H18_28640</name>
</gene>
<dbReference type="AlphaFoldDB" id="A0A1V4A2F1"/>
<dbReference type="EMBL" id="MVFC01000035">
    <property type="protein sequence ID" value="OON72724.1"/>
    <property type="molecule type" value="Genomic_DNA"/>
</dbReference>
<feature type="chain" id="PRO_5012799080" description="Lipoprotein" evidence="1">
    <location>
        <begin position="27"/>
        <end position="173"/>
    </location>
</feature>